<accession>A0AAD7DJX0</accession>
<organism evidence="1 2">
    <name type="scientific">Mycena rosella</name>
    <name type="common">Pink bonnet</name>
    <name type="synonym">Agaricus rosellus</name>
    <dbReference type="NCBI Taxonomy" id="1033263"/>
    <lineage>
        <taxon>Eukaryota</taxon>
        <taxon>Fungi</taxon>
        <taxon>Dikarya</taxon>
        <taxon>Basidiomycota</taxon>
        <taxon>Agaricomycotina</taxon>
        <taxon>Agaricomycetes</taxon>
        <taxon>Agaricomycetidae</taxon>
        <taxon>Agaricales</taxon>
        <taxon>Marasmiineae</taxon>
        <taxon>Mycenaceae</taxon>
        <taxon>Mycena</taxon>
    </lineage>
</organism>
<dbReference type="EMBL" id="JARKIE010000055">
    <property type="protein sequence ID" value="KAJ7691937.1"/>
    <property type="molecule type" value="Genomic_DNA"/>
</dbReference>
<reference evidence="1" key="1">
    <citation type="submission" date="2023-03" db="EMBL/GenBank/DDBJ databases">
        <title>Massive genome expansion in bonnet fungi (Mycena s.s.) driven by repeated elements and novel gene families across ecological guilds.</title>
        <authorList>
            <consortium name="Lawrence Berkeley National Laboratory"/>
            <person name="Harder C.B."/>
            <person name="Miyauchi S."/>
            <person name="Viragh M."/>
            <person name="Kuo A."/>
            <person name="Thoen E."/>
            <person name="Andreopoulos B."/>
            <person name="Lu D."/>
            <person name="Skrede I."/>
            <person name="Drula E."/>
            <person name="Henrissat B."/>
            <person name="Morin E."/>
            <person name="Kohler A."/>
            <person name="Barry K."/>
            <person name="LaButti K."/>
            <person name="Morin E."/>
            <person name="Salamov A."/>
            <person name="Lipzen A."/>
            <person name="Mereny Z."/>
            <person name="Hegedus B."/>
            <person name="Baldrian P."/>
            <person name="Stursova M."/>
            <person name="Weitz H."/>
            <person name="Taylor A."/>
            <person name="Grigoriev I.V."/>
            <person name="Nagy L.G."/>
            <person name="Martin F."/>
            <person name="Kauserud H."/>
        </authorList>
    </citation>
    <scope>NUCLEOTIDE SEQUENCE</scope>
    <source>
        <strain evidence="1">CBHHK067</strain>
    </source>
</reference>
<proteinExistence type="predicted"/>
<keyword evidence="2" id="KW-1185">Reference proteome</keyword>
<dbReference type="AlphaFoldDB" id="A0AAD7DJX0"/>
<evidence type="ECO:0000313" key="2">
    <source>
        <dbReference type="Proteomes" id="UP001221757"/>
    </source>
</evidence>
<sequence length="195" mass="21490">MPQKSRPCGSSNALAGRANLDLEAIWKRLACGRPSRVKGGPGGISMEYVRVIQHERAESAEGVWEASWPRRGQALSARVACTYSSQHRRLDLDPNLAAIWPQCVPVRMRLPAFDQLAKKVAGSRNFVPNFGETRFRISGLAAADYQSAPTKAWYRVAVWFKFRIGGSCGEMRAAVYHAGGGGLTEFIWFTVTVCT</sequence>
<protein>
    <submittedName>
        <fullName evidence="1">Uncharacterized protein</fullName>
    </submittedName>
</protein>
<comment type="caution">
    <text evidence="1">The sequence shown here is derived from an EMBL/GenBank/DDBJ whole genome shotgun (WGS) entry which is preliminary data.</text>
</comment>
<gene>
    <name evidence="1" type="ORF">B0H17DRAFT_1133462</name>
</gene>
<evidence type="ECO:0000313" key="1">
    <source>
        <dbReference type="EMBL" id="KAJ7691937.1"/>
    </source>
</evidence>
<dbReference type="Proteomes" id="UP001221757">
    <property type="component" value="Unassembled WGS sequence"/>
</dbReference>
<name>A0AAD7DJX0_MYCRO</name>